<evidence type="ECO:0000259" key="6">
    <source>
        <dbReference type="Pfam" id="PF03404"/>
    </source>
</evidence>
<dbReference type="Gene3D" id="3.90.420.10">
    <property type="entry name" value="Oxidoreductase, molybdopterin-binding domain"/>
    <property type="match status" value="1"/>
</dbReference>
<dbReference type="GO" id="GO:0020037">
    <property type="term" value="F:heme binding"/>
    <property type="evidence" value="ECO:0007669"/>
    <property type="project" value="TreeGrafter"/>
</dbReference>
<dbReference type="PRINTS" id="PR00407">
    <property type="entry name" value="EUMOPTERIN"/>
</dbReference>
<protein>
    <submittedName>
        <fullName evidence="7">Sulfite oxidase</fullName>
    </submittedName>
</protein>
<sequence>HPWEELLDSWLTPNAKFFSVAHYGSPDLMQPWRLEVTGLVRQSRIFSLDELKSRPRQEIIFTLECSGNHGLPGFTSGIGTARWAGTPLAPLLREVGVLDQGIEVAFWGSDAGDEEVRQIKMRQHFVRSLSLADAMSPQTLLCYEMNGAPLPLIVPGWYGIANVKWLMRIEVLRTRWEGRFMTRDYVTIREETRNGNTVWTETLVGRALLKSVPARVTRLNGQYRIVGAAWGGPIARAEVQIDGGSWVPATIDRSEGAEFAWKIWSLDWKSPSAGEHVIASRAIDTQGNIQPASDDPRIAKKRTYWESNGQVTRRIRIT</sequence>
<dbReference type="GO" id="GO:0043546">
    <property type="term" value="F:molybdopterin cofactor binding"/>
    <property type="evidence" value="ECO:0007669"/>
    <property type="project" value="TreeGrafter"/>
</dbReference>
<dbReference type="AlphaFoldDB" id="A0A537J9H6"/>
<comment type="caution">
    <text evidence="7">The sequence shown here is derived from an EMBL/GenBank/DDBJ whole genome shotgun (WGS) entry which is preliminary data.</text>
</comment>
<keyword evidence="4" id="KW-0560">Oxidoreductase</keyword>
<dbReference type="GO" id="GO:0030151">
    <property type="term" value="F:molybdenum ion binding"/>
    <property type="evidence" value="ECO:0007669"/>
    <property type="project" value="InterPro"/>
</dbReference>
<dbReference type="InterPro" id="IPR000572">
    <property type="entry name" value="OxRdtase_Mopterin-bd_dom"/>
</dbReference>
<gene>
    <name evidence="7" type="ORF">E6H04_09225</name>
</gene>
<dbReference type="EMBL" id="VBAO01000239">
    <property type="protein sequence ID" value="TMI80150.1"/>
    <property type="molecule type" value="Genomic_DNA"/>
</dbReference>
<dbReference type="Gene3D" id="2.60.40.650">
    <property type="match status" value="1"/>
</dbReference>
<evidence type="ECO:0000256" key="4">
    <source>
        <dbReference type="ARBA" id="ARBA00023002"/>
    </source>
</evidence>
<organism evidence="7 8">
    <name type="scientific">Candidatus Segetimicrobium genomatis</name>
    <dbReference type="NCBI Taxonomy" id="2569760"/>
    <lineage>
        <taxon>Bacteria</taxon>
        <taxon>Bacillati</taxon>
        <taxon>Candidatus Sysuimicrobiota</taxon>
        <taxon>Candidatus Sysuimicrobiia</taxon>
        <taxon>Candidatus Sysuimicrobiales</taxon>
        <taxon>Candidatus Segetimicrobiaceae</taxon>
        <taxon>Candidatus Segetimicrobium</taxon>
    </lineage>
</organism>
<evidence type="ECO:0000313" key="7">
    <source>
        <dbReference type="EMBL" id="TMI80150.1"/>
    </source>
</evidence>
<dbReference type="GO" id="GO:0006790">
    <property type="term" value="P:sulfur compound metabolic process"/>
    <property type="evidence" value="ECO:0007669"/>
    <property type="project" value="TreeGrafter"/>
</dbReference>
<evidence type="ECO:0000256" key="3">
    <source>
        <dbReference type="ARBA" id="ARBA00022723"/>
    </source>
</evidence>
<proteinExistence type="predicted"/>
<evidence type="ECO:0000313" key="8">
    <source>
        <dbReference type="Proteomes" id="UP000320048"/>
    </source>
</evidence>
<dbReference type="PANTHER" id="PTHR19372">
    <property type="entry name" value="SULFITE REDUCTASE"/>
    <property type="match status" value="1"/>
</dbReference>
<comment type="cofactor">
    <cofactor evidence="1">
        <name>Mo-molybdopterin</name>
        <dbReference type="ChEBI" id="CHEBI:71302"/>
    </cofactor>
</comment>
<dbReference type="Pfam" id="PF03404">
    <property type="entry name" value="Mo-co_dimer"/>
    <property type="match status" value="1"/>
</dbReference>
<feature type="non-terminal residue" evidence="7">
    <location>
        <position position="1"/>
    </location>
</feature>
<dbReference type="Pfam" id="PF00174">
    <property type="entry name" value="Oxidored_molyb"/>
    <property type="match status" value="1"/>
</dbReference>
<dbReference type="InterPro" id="IPR036374">
    <property type="entry name" value="OxRdtase_Mopterin-bd_sf"/>
</dbReference>
<dbReference type="SUPFAM" id="SSF56524">
    <property type="entry name" value="Oxidoreductase molybdopterin-binding domain"/>
    <property type="match status" value="1"/>
</dbReference>
<dbReference type="SUPFAM" id="SSF81296">
    <property type="entry name" value="E set domains"/>
    <property type="match status" value="1"/>
</dbReference>
<keyword evidence="3" id="KW-0479">Metal-binding</keyword>
<dbReference type="Proteomes" id="UP000320048">
    <property type="component" value="Unassembled WGS sequence"/>
</dbReference>
<accession>A0A537J9H6</accession>
<feature type="domain" description="Moybdenum cofactor oxidoreductase dimerisation" evidence="6">
    <location>
        <begin position="217"/>
        <end position="292"/>
    </location>
</feature>
<name>A0A537J9H6_9BACT</name>
<dbReference type="InterPro" id="IPR008335">
    <property type="entry name" value="Mopterin_OxRdtase_euk"/>
</dbReference>
<reference evidence="7 8" key="1">
    <citation type="journal article" date="2019" name="Nat. Microbiol.">
        <title>Mediterranean grassland soil C-N compound turnover is dependent on rainfall and depth, and is mediated by genomically divergent microorganisms.</title>
        <authorList>
            <person name="Diamond S."/>
            <person name="Andeer P.F."/>
            <person name="Li Z."/>
            <person name="Crits-Christoph A."/>
            <person name="Burstein D."/>
            <person name="Anantharaman K."/>
            <person name="Lane K.R."/>
            <person name="Thomas B.C."/>
            <person name="Pan C."/>
            <person name="Northen T.R."/>
            <person name="Banfield J.F."/>
        </authorList>
    </citation>
    <scope>NUCLEOTIDE SEQUENCE [LARGE SCALE GENOMIC DNA]</scope>
    <source>
        <strain evidence="7">NP_7</strain>
    </source>
</reference>
<dbReference type="PANTHER" id="PTHR19372:SF7">
    <property type="entry name" value="SULFITE OXIDASE, MITOCHONDRIAL"/>
    <property type="match status" value="1"/>
</dbReference>
<keyword evidence="2" id="KW-0500">Molybdenum</keyword>
<dbReference type="InterPro" id="IPR005066">
    <property type="entry name" value="MoCF_OxRdtse_dimer"/>
</dbReference>
<feature type="domain" description="Oxidoreductase molybdopterin-binding" evidence="5">
    <location>
        <begin position="29"/>
        <end position="178"/>
    </location>
</feature>
<evidence type="ECO:0000256" key="1">
    <source>
        <dbReference type="ARBA" id="ARBA00001924"/>
    </source>
</evidence>
<evidence type="ECO:0000256" key="2">
    <source>
        <dbReference type="ARBA" id="ARBA00022505"/>
    </source>
</evidence>
<evidence type="ECO:0000259" key="5">
    <source>
        <dbReference type="Pfam" id="PF00174"/>
    </source>
</evidence>
<dbReference type="InterPro" id="IPR014756">
    <property type="entry name" value="Ig_E-set"/>
</dbReference>
<dbReference type="GO" id="GO:0008482">
    <property type="term" value="F:sulfite oxidase activity"/>
    <property type="evidence" value="ECO:0007669"/>
    <property type="project" value="TreeGrafter"/>
</dbReference>